<evidence type="ECO:0000256" key="1">
    <source>
        <dbReference type="ARBA" id="ARBA00001946"/>
    </source>
</evidence>
<dbReference type="PANTHER" id="PTHR32308">
    <property type="entry name" value="LYASE BETA SUBUNIT, PUTATIVE (AFU_ORTHOLOGUE AFUA_4G13030)-RELATED"/>
    <property type="match status" value="1"/>
</dbReference>
<dbReference type="InterPro" id="IPR015813">
    <property type="entry name" value="Pyrv/PenolPyrv_kinase-like_dom"/>
</dbReference>
<evidence type="ECO:0000313" key="8">
    <source>
        <dbReference type="EMBL" id="RYC32564.1"/>
    </source>
</evidence>
<feature type="binding site" evidence="5">
    <location>
        <position position="68"/>
    </location>
    <ligand>
        <name>substrate</name>
    </ligand>
</feature>
<dbReference type="AlphaFoldDB" id="A0A4V1RUW4"/>
<dbReference type="GO" id="GO:0016829">
    <property type="term" value="F:lyase activity"/>
    <property type="evidence" value="ECO:0007669"/>
    <property type="project" value="UniProtKB-KW"/>
</dbReference>
<name>A0A4V1RUW4_9HYPH</name>
<dbReference type="GO" id="GO:0000287">
    <property type="term" value="F:magnesium ion binding"/>
    <property type="evidence" value="ECO:0007669"/>
    <property type="project" value="TreeGrafter"/>
</dbReference>
<dbReference type="OrthoDB" id="9800547at2"/>
<dbReference type="GO" id="GO:0006107">
    <property type="term" value="P:oxaloacetate metabolic process"/>
    <property type="evidence" value="ECO:0007669"/>
    <property type="project" value="TreeGrafter"/>
</dbReference>
<keyword evidence="3 6" id="KW-0479">Metal-binding</keyword>
<evidence type="ECO:0000256" key="3">
    <source>
        <dbReference type="ARBA" id="ARBA00022723"/>
    </source>
</evidence>
<dbReference type="Gene3D" id="3.20.20.60">
    <property type="entry name" value="Phosphoenolpyruvate-binding domains"/>
    <property type="match status" value="1"/>
</dbReference>
<evidence type="ECO:0000256" key="5">
    <source>
        <dbReference type="PIRSR" id="PIRSR015582-1"/>
    </source>
</evidence>
<reference evidence="8 9" key="1">
    <citation type="submission" date="2018-12" db="EMBL/GenBank/DDBJ databases">
        <authorList>
            <person name="Grouzdev D.S."/>
            <person name="Krutkina M.S."/>
        </authorList>
    </citation>
    <scope>NUCLEOTIDE SEQUENCE [LARGE SCALE GENOMIC DNA]</scope>
    <source>
        <strain evidence="8 9">RmlP026</strain>
    </source>
</reference>
<evidence type="ECO:0000256" key="6">
    <source>
        <dbReference type="PIRSR" id="PIRSR015582-2"/>
    </source>
</evidence>
<sequence>MIVRPRRSVLYVPANNARAVAKCRTIDADAIVIDLEDSVAPADKAAARDAAARAVAEGGFGHREIVVRINALDTPWGREDLLAVAAERPAALLLPKVQRPGDLMFAAQDLSRAEVPETVRLWAMVETPAAVLSIGDVARTAADPASRLDVLVVGTNDLAKDLRVRVGPGRETLLVWLAACVAAARCHGLDVIDGVFNGLDDPDGLAAEAAQGRDYGMDGKTCIHPGQVAACNAAFAPSAGDIAAARRIADAFARPDAGSVNVMRIDGRMVERLHAEAAERVLAVAEALAARDAGRTPPAL</sequence>
<evidence type="ECO:0000256" key="2">
    <source>
        <dbReference type="ARBA" id="ARBA00005568"/>
    </source>
</evidence>
<dbReference type="Proteomes" id="UP000290759">
    <property type="component" value="Unassembled WGS sequence"/>
</dbReference>
<dbReference type="InterPro" id="IPR040442">
    <property type="entry name" value="Pyrv_kinase-like_dom_sf"/>
</dbReference>
<feature type="binding site" evidence="6">
    <location>
        <position position="157"/>
    </location>
    <ligand>
        <name>Mg(2+)</name>
        <dbReference type="ChEBI" id="CHEBI:18420"/>
    </ligand>
</feature>
<keyword evidence="8" id="KW-0456">Lyase</keyword>
<evidence type="ECO:0000313" key="9">
    <source>
        <dbReference type="Proteomes" id="UP000290759"/>
    </source>
</evidence>
<dbReference type="InterPro" id="IPR011206">
    <property type="entry name" value="Citrate_lyase_beta/mcl1/mcl2"/>
</dbReference>
<protein>
    <submittedName>
        <fullName evidence="8">CoA ester lyase</fullName>
    </submittedName>
</protein>
<feature type="domain" description="HpcH/HpaI aldolase/citrate lyase" evidence="7">
    <location>
        <begin position="7"/>
        <end position="225"/>
    </location>
</feature>
<evidence type="ECO:0000259" key="7">
    <source>
        <dbReference type="Pfam" id="PF03328"/>
    </source>
</evidence>
<keyword evidence="4 6" id="KW-0460">Magnesium</keyword>
<dbReference type="RefSeq" id="WP_129225059.1">
    <property type="nucleotide sequence ID" value="NZ_QYBB01000006.1"/>
</dbReference>
<dbReference type="InterPro" id="IPR005000">
    <property type="entry name" value="Aldolase/citrate-lyase_domain"/>
</dbReference>
<proteinExistence type="inferred from homology"/>
<comment type="similarity">
    <text evidence="2">Belongs to the HpcH/HpaI aldolase family.</text>
</comment>
<dbReference type="SUPFAM" id="SSF51621">
    <property type="entry name" value="Phosphoenolpyruvate/pyruvate domain"/>
    <property type="match status" value="1"/>
</dbReference>
<evidence type="ECO:0000256" key="4">
    <source>
        <dbReference type="ARBA" id="ARBA00022842"/>
    </source>
</evidence>
<gene>
    <name evidence="8" type="ORF">D3273_07440</name>
</gene>
<accession>A0A4V1RUW4</accession>
<feature type="binding site" evidence="6">
    <location>
        <position position="126"/>
    </location>
    <ligand>
        <name>Mg(2+)</name>
        <dbReference type="ChEBI" id="CHEBI:18420"/>
    </ligand>
</feature>
<organism evidence="8 9">
    <name type="scientific">Lichenibacterium minor</name>
    <dbReference type="NCBI Taxonomy" id="2316528"/>
    <lineage>
        <taxon>Bacteria</taxon>
        <taxon>Pseudomonadati</taxon>
        <taxon>Pseudomonadota</taxon>
        <taxon>Alphaproteobacteria</taxon>
        <taxon>Hyphomicrobiales</taxon>
        <taxon>Lichenihabitantaceae</taxon>
        <taxon>Lichenibacterium</taxon>
    </lineage>
</organism>
<feature type="binding site" evidence="5">
    <location>
        <position position="126"/>
    </location>
    <ligand>
        <name>substrate</name>
    </ligand>
</feature>
<comment type="caution">
    <text evidence="8">The sequence shown here is derived from an EMBL/GenBank/DDBJ whole genome shotgun (WGS) entry which is preliminary data.</text>
</comment>
<dbReference type="PANTHER" id="PTHR32308:SF10">
    <property type="entry name" value="CITRATE LYASE SUBUNIT BETA"/>
    <property type="match status" value="1"/>
</dbReference>
<dbReference type="Pfam" id="PF03328">
    <property type="entry name" value="HpcH_HpaI"/>
    <property type="match status" value="1"/>
</dbReference>
<reference evidence="8 9" key="2">
    <citation type="submission" date="2019-02" db="EMBL/GenBank/DDBJ databases">
        <title>'Lichenibacterium ramalinii' gen. nov. sp. nov., 'Lichenibacterium minor' gen. nov. sp. nov.</title>
        <authorList>
            <person name="Pankratov T."/>
        </authorList>
    </citation>
    <scope>NUCLEOTIDE SEQUENCE [LARGE SCALE GENOMIC DNA]</scope>
    <source>
        <strain evidence="8 9">RmlP026</strain>
    </source>
</reference>
<dbReference type="EMBL" id="QYBB01000006">
    <property type="protein sequence ID" value="RYC32564.1"/>
    <property type="molecule type" value="Genomic_DNA"/>
</dbReference>
<keyword evidence="9" id="KW-1185">Reference proteome</keyword>
<comment type="cofactor">
    <cofactor evidence="1">
        <name>Mg(2+)</name>
        <dbReference type="ChEBI" id="CHEBI:18420"/>
    </cofactor>
</comment>
<dbReference type="PIRSF" id="PIRSF015582">
    <property type="entry name" value="Cit_lyase_B"/>
    <property type="match status" value="1"/>
</dbReference>